<dbReference type="SUPFAM" id="SSF53474">
    <property type="entry name" value="alpha/beta-Hydrolases"/>
    <property type="match status" value="1"/>
</dbReference>
<dbReference type="InterPro" id="IPR006494">
    <property type="entry name" value="PST_A"/>
</dbReference>
<evidence type="ECO:0000313" key="4">
    <source>
        <dbReference type="EMBL" id="VTZ71581.1"/>
    </source>
</evidence>
<dbReference type="NCBIfam" id="TIGR01607">
    <property type="entry name" value="PST-A"/>
    <property type="match status" value="1"/>
</dbReference>
<dbReference type="OrthoDB" id="372356at2759"/>
<protein>
    <submittedName>
        <fullName evidence="3">Lysophospholipase, putative</fullName>
    </submittedName>
</protein>
<dbReference type="Gene3D" id="3.40.50.1820">
    <property type="entry name" value="alpha/beta hydrolase"/>
    <property type="match status" value="2"/>
</dbReference>
<keyword evidence="1" id="KW-1133">Transmembrane helix</keyword>
<dbReference type="VEuPathDB" id="PlasmoDB:PYYM_0115100"/>
<dbReference type="PANTHER" id="PTHR11614">
    <property type="entry name" value="PHOSPHOLIPASE-RELATED"/>
    <property type="match status" value="1"/>
</dbReference>
<reference evidence="3" key="2">
    <citation type="submission" date="2014-05" db="EMBL/GenBank/DDBJ databases">
        <authorList>
            <person name="Aslett A.Martin."/>
            <person name="De Silva Nishadi"/>
        </authorList>
    </citation>
    <scope>NUCLEOTIDE SEQUENCE</scope>
    <source>
        <strain evidence="3">YM</strain>
    </source>
</reference>
<dbReference type="Proteomes" id="UP000072904">
    <property type="component" value="Chromosome 1"/>
</dbReference>
<evidence type="ECO:0000313" key="3">
    <source>
        <dbReference type="EMBL" id="CDU15986.1"/>
    </source>
</evidence>
<proteinExistence type="predicted"/>
<keyword evidence="1" id="KW-0472">Membrane</keyword>
<evidence type="ECO:0000256" key="1">
    <source>
        <dbReference type="SAM" id="Phobius"/>
    </source>
</evidence>
<dbReference type="EMBL" id="LM993655">
    <property type="protein sequence ID" value="VTZ71581.1"/>
    <property type="molecule type" value="Genomic_DNA"/>
</dbReference>
<dbReference type="InterPro" id="IPR029058">
    <property type="entry name" value="AB_hydrolase_fold"/>
</dbReference>
<reference evidence="5 6" key="1">
    <citation type="journal article" date="2014" name="BMC Biol.">
        <title>A comprehensive evaluation of rodent malaria parasite genomes and gene expression.</title>
        <authorList>
            <person name="Otto T.D."/>
            <person name="Bohme U."/>
            <person name="Jackson A.P."/>
            <person name="Hunt M."/>
            <person name="Franke-Fayard B."/>
            <person name="Hoeijmakers W.A."/>
            <person name="Religa A.A."/>
            <person name="Robertson L."/>
            <person name="Sanders M."/>
            <person name="Ogun S.A."/>
            <person name="Cunningham D."/>
            <person name="Erhart A."/>
            <person name="Billker O."/>
            <person name="Khan S.M."/>
            <person name="Stunnenberg H.G."/>
            <person name="Langhorne J."/>
            <person name="Holder A.A."/>
            <person name="Waters A.P."/>
            <person name="Newbold C.I."/>
            <person name="Pain A."/>
            <person name="Berriman M."/>
            <person name="Janse C.J."/>
        </authorList>
    </citation>
    <scope>NUCLEOTIDE SEQUENCE [LARGE SCALE GENOMIC DNA]</scope>
    <source>
        <strain evidence="4 5">17X</strain>
        <strain evidence="3 6">YM</strain>
    </source>
</reference>
<feature type="domain" description="Serine aminopeptidase S33" evidence="2">
    <location>
        <begin position="90"/>
        <end position="184"/>
    </location>
</feature>
<dbReference type="OMA" id="NMEHVLT"/>
<feature type="domain" description="Serine aminopeptidase S33" evidence="2">
    <location>
        <begin position="256"/>
        <end position="396"/>
    </location>
</feature>
<dbReference type="AlphaFoldDB" id="A0A078K347"/>
<dbReference type="KEGG" id="pyo:PY17X_0115700"/>
<dbReference type="RefSeq" id="XP_728237.1">
    <property type="nucleotide sequence ID" value="XM_723144.1"/>
</dbReference>
<dbReference type="VEuPathDB" id="PlasmoDB:PY01001"/>
<dbReference type="InterPro" id="IPR022742">
    <property type="entry name" value="Hydrolase_4"/>
</dbReference>
<sequence length="419" mass="48200">MEQIELNNDELRNIKCNLDGYPKTDWFRNKNGLLLKTYAWIVKNAIGIILLIHGLKAHTRLNFMKINLKMQNNNVGLVVDNNCYIYKDSWIEKFNQNGYSVYALDLQGHGESQSWKNIKGDFSCFGDLVDDVIQYMNQIQDEISNDNQMDDASNNIVTTKKKRLPMYIIGYSMGGNIALRILQLLNKKKKKKIKAGNSNNYKNCKIMLNNFTNINEVDNDMNNYDSDNSCASTSATTNTITSDKDKGFYNYLDKLNIKGCVSLSGMMEFKTGWNSETNSLKYFYLPILKFLSYVAPHLQISLEFCYKGPKYVANISNHDNFRNNSGIKLKYIYELINASVKLNCNINYMPKDIPLLFVHSTDDSICSYEGAVSFYNKANVKKKELHTVDNMNHSTTTKPGNEEILKKIIEWISNLRRND</sequence>
<gene>
    <name evidence="4" type="ORF">PY17X_0115700</name>
    <name evidence="3" type="ORF">PYYM_0115100</name>
</gene>
<feature type="transmembrane region" description="Helical" evidence="1">
    <location>
        <begin position="37"/>
        <end position="55"/>
    </location>
</feature>
<reference evidence="4" key="3">
    <citation type="submission" date="2014-05" db="EMBL/GenBank/DDBJ databases">
        <authorList>
            <person name="Aslett M.A."/>
            <person name="De Silva N."/>
        </authorList>
    </citation>
    <scope>NUCLEOTIDE SEQUENCE</scope>
    <source>
        <strain evidence="4">17X</strain>
    </source>
</reference>
<evidence type="ECO:0000313" key="5">
    <source>
        <dbReference type="Proteomes" id="UP000072874"/>
    </source>
</evidence>
<name>A0A078K347_PLAYE</name>
<reference evidence="4" key="4">
    <citation type="submission" date="2019-05" db="EMBL/GenBank/DDBJ databases">
        <authorList>
            <consortium name="Pathogen Informatics"/>
        </authorList>
    </citation>
    <scope>NUCLEOTIDE SEQUENCE</scope>
    <source>
        <strain evidence="4">17X</strain>
    </source>
</reference>
<dbReference type="GeneID" id="3800453"/>
<evidence type="ECO:0000313" key="6">
    <source>
        <dbReference type="Proteomes" id="UP000072904"/>
    </source>
</evidence>
<dbReference type="EMBL" id="LK934629">
    <property type="protein sequence ID" value="CDU15986.1"/>
    <property type="molecule type" value="Genomic_DNA"/>
</dbReference>
<dbReference type="InterPro" id="IPR051044">
    <property type="entry name" value="MAG_DAG_Lipase"/>
</dbReference>
<keyword evidence="1" id="KW-0812">Transmembrane</keyword>
<dbReference type="Proteomes" id="UP000072874">
    <property type="component" value="Chromosome 1"/>
</dbReference>
<dbReference type="VEuPathDB" id="PlasmoDB:Py17XNL_000104811"/>
<evidence type="ECO:0000259" key="2">
    <source>
        <dbReference type="Pfam" id="PF12146"/>
    </source>
</evidence>
<organism evidence="3 6">
    <name type="scientific">Plasmodium yoelii</name>
    <dbReference type="NCBI Taxonomy" id="5861"/>
    <lineage>
        <taxon>Eukaryota</taxon>
        <taxon>Sar</taxon>
        <taxon>Alveolata</taxon>
        <taxon>Apicomplexa</taxon>
        <taxon>Aconoidasida</taxon>
        <taxon>Haemosporida</taxon>
        <taxon>Plasmodiidae</taxon>
        <taxon>Plasmodium</taxon>
        <taxon>Plasmodium (Vinckeia)</taxon>
    </lineage>
</organism>
<dbReference type="Pfam" id="PF12146">
    <property type="entry name" value="Hydrolase_4"/>
    <property type="match status" value="2"/>
</dbReference>
<accession>A0A078K347</accession>
<dbReference type="VEuPathDB" id="PlasmoDB:PY17X_0115700"/>